<reference evidence="2" key="2">
    <citation type="submission" date="2021-02" db="EMBL/GenBank/DDBJ databases">
        <authorList>
            <person name="Kimball J.A."/>
            <person name="Haas M.W."/>
            <person name="Macchietto M."/>
            <person name="Kono T."/>
            <person name="Duquette J."/>
            <person name="Shao M."/>
        </authorList>
    </citation>
    <scope>NUCLEOTIDE SEQUENCE</scope>
    <source>
        <tissue evidence="2">Fresh leaf tissue</tissue>
    </source>
</reference>
<evidence type="ECO:0000313" key="3">
    <source>
        <dbReference type="Proteomes" id="UP000729402"/>
    </source>
</evidence>
<feature type="region of interest" description="Disordered" evidence="1">
    <location>
        <begin position="1"/>
        <end position="37"/>
    </location>
</feature>
<keyword evidence="3" id="KW-1185">Reference proteome</keyword>
<evidence type="ECO:0000256" key="1">
    <source>
        <dbReference type="SAM" id="MobiDB-lite"/>
    </source>
</evidence>
<reference evidence="2" key="1">
    <citation type="journal article" date="2021" name="bioRxiv">
        <title>Whole Genome Assembly and Annotation of Northern Wild Rice, Zizania palustris L., Supports a Whole Genome Duplication in the Zizania Genus.</title>
        <authorList>
            <person name="Haas M."/>
            <person name="Kono T."/>
            <person name="Macchietto M."/>
            <person name="Millas R."/>
            <person name="McGilp L."/>
            <person name="Shao M."/>
            <person name="Duquette J."/>
            <person name="Hirsch C.N."/>
            <person name="Kimball J."/>
        </authorList>
    </citation>
    <scope>NUCLEOTIDE SEQUENCE</scope>
    <source>
        <tissue evidence="2">Fresh leaf tissue</tissue>
    </source>
</reference>
<organism evidence="2 3">
    <name type="scientific">Zizania palustris</name>
    <name type="common">Northern wild rice</name>
    <dbReference type="NCBI Taxonomy" id="103762"/>
    <lineage>
        <taxon>Eukaryota</taxon>
        <taxon>Viridiplantae</taxon>
        <taxon>Streptophyta</taxon>
        <taxon>Embryophyta</taxon>
        <taxon>Tracheophyta</taxon>
        <taxon>Spermatophyta</taxon>
        <taxon>Magnoliopsida</taxon>
        <taxon>Liliopsida</taxon>
        <taxon>Poales</taxon>
        <taxon>Poaceae</taxon>
        <taxon>BOP clade</taxon>
        <taxon>Oryzoideae</taxon>
        <taxon>Oryzeae</taxon>
        <taxon>Zizaniinae</taxon>
        <taxon>Zizania</taxon>
    </lineage>
</organism>
<feature type="compositionally biased region" description="Basic and acidic residues" evidence="1">
    <location>
        <begin position="1"/>
        <end position="10"/>
    </location>
</feature>
<accession>A0A8J5RU90</accession>
<dbReference type="AlphaFoldDB" id="A0A8J5RU90"/>
<proteinExistence type="predicted"/>
<name>A0A8J5RU90_ZIZPA</name>
<sequence>MTSQRDHLLDTLKAPSELVEPSRDPLEAPDAGTPSMEERTFLNLAPEGGLEVAPSVVSERSEPEAATTVLELGALEVATSVLEPEASQTHKRDLAGLFVASECPELSLIDEENEDTAEADKVRLDDVDLEGSSRDSGSSSNSSSSSSSEESNEDPSDEGATKGLAMRPPSWLLHNTMWKLWALTIRALLQRLL</sequence>
<dbReference type="Proteomes" id="UP000729402">
    <property type="component" value="Unassembled WGS sequence"/>
</dbReference>
<gene>
    <name evidence="2" type="ORF">GUJ93_ZPchr0002g25513</name>
</gene>
<feature type="compositionally biased region" description="Low complexity" evidence="1">
    <location>
        <begin position="134"/>
        <end position="149"/>
    </location>
</feature>
<feature type="region of interest" description="Disordered" evidence="1">
    <location>
        <begin position="109"/>
        <end position="165"/>
    </location>
</feature>
<evidence type="ECO:0000313" key="2">
    <source>
        <dbReference type="EMBL" id="KAG8060581.1"/>
    </source>
</evidence>
<protein>
    <submittedName>
        <fullName evidence="2">Uncharacterized protein</fullName>
    </submittedName>
</protein>
<comment type="caution">
    <text evidence="2">The sequence shown here is derived from an EMBL/GenBank/DDBJ whole genome shotgun (WGS) entry which is preliminary data.</text>
</comment>
<dbReference type="EMBL" id="JAAALK010000287">
    <property type="protein sequence ID" value="KAG8060581.1"/>
    <property type="molecule type" value="Genomic_DNA"/>
</dbReference>